<name>A0AAW5PJL2_9GAMM</name>
<proteinExistence type="predicted"/>
<dbReference type="Proteomes" id="UP001320691">
    <property type="component" value="Unassembled WGS sequence"/>
</dbReference>
<dbReference type="EMBL" id="JANUEK010000004">
    <property type="protein sequence ID" value="MCS4279975.1"/>
    <property type="molecule type" value="Genomic_DNA"/>
</dbReference>
<evidence type="ECO:0000313" key="2">
    <source>
        <dbReference type="Proteomes" id="UP001320691"/>
    </source>
</evidence>
<dbReference type="AlphaFoldDB" id="A0AAW5PJL2"/>
<evidence type="ECO:0000313" key="1">
    <source>
        <dbReference type="EMBL" id="MCS4279975.1"/>
    </source>
</evidence>
<dbReference type="RefSeq" id="WP_259260683.1">
    <property type="nucleotide sequence ID" value="NZ_JANUEK010000004.1"/>
</dbReference>
<comment type="caution">
    <text evidence="1">The sequence shown here is derived from an EMBL/GenBank/DDBJ whole genome shotgun (WGS) entry which is preliminary data.</text>
</comment>
<organism evidence="1 2">
    <name type="scientific">Stenotrophomonas rhizophila</name>
    <dbReference type="NCBI Taxonomy" id="216778"/>
    <lineage>
        <taxon>Bacteria</taxon>
        <taxon>Pseudomonadati</taxon>
        <taxon>Pseudomonadota</taxon>
        <taxon>Gammaproteobacteria</taxon>
        <taxon>Lysobacterales</taxon>
        <taxon>Lysobacteraceae</taxon>
        <taxon>Stenotrophomonas</taxon>
    </lineage>
</organism>
<gene>
    <name evidence="1" type="ORF">M2412_001967</name>
</gene>
<accession>A0AAW5PJL2</accession>
<reference evidence="1" key="1">
    <citation type="submission" date="2022-08" db="EMBL/GenBank/DDBJ databases">
        <title>Genomic analyses of the natural microbiome of Caenorhabditis elegans.</title>
        <authorList>
            <person name="Samuel B."/>
        </authorList>
    </citation>
    <scope>NUCLEOTIDE SEQUENCE</scope>
    <source>
        <strain evidence="1">BIGb0277</strain>
    </source>
</reference>
<sequence>MMIEMQKDRHIQGVPAAVDHLKSFLDPMWGLKPEAYIAHIEGSTGDAYMCKSLLGDYSTVRGLLAWFEQEDIDLLRRWALASGKLTRAMYQQCPDGVCLTSTYLMPLISNEAPLINWFARFERPFSPGSASATRIDNPRMDEFHHYNTLLALSGAWEVLTPRCVNFLSDVPAKQAAYQADSRFHIALAAGDIPSMEAALTELVDPKLMRRRSREENGFTQNLICTAAVVYAKIAWWHGFHVGVVSPWIPEEWLPIARLKDYEDPFTFMAQLDDSMPV</sequence>
<protein>
    <recommendedName>
        <fullName evidence="3">Immunity protein 49 of polymorphic toxin system</fullName>
    </recommendedName>
</protein>
<evidence type="ECO:0008006" key="3">
    <source>
        <dbReference type="Google" id="ProtNLM"/>
    </source>
</evidence>